<dbReference type="Pfam" id="PF01547">
    <property type="entry name" value="SBP_bac_1"/>
    <property type="match status" value="1"/>
</dbReference>
<dbReference type="AlphaFoldDB" id="A0A4R4QJD2"/>
<gene>
    <name evidence="4" type="ORF">E1261_00980</name>
</gene>
<sequence>MTTTRRRFRVISATGLALTALLAASACGGESQDEADGKKTLRMLVNVTPALPVTFYEDLVAPFEQAHPGVDVKIEAPTAATGNVQETLTQQLAAGTEPDLLGGQTTAAEAKVMATLPNEPWVTDTPFAKELQIDSRQWTVGASFQAQSLVFYNKDAFQKAGIAAPPATVDEFTAVLKKIKQAGGYTPLETAGEWVTAAQFQQLANAVVMQNEPNWYSKRTKGEVTFANSDYKRYVEVYKSWIDDGLVSKNANGVKYNDSLVDFTSGKAATYVMGNWAVPTIDQAKPKFGVGVFAAPSFDGKPVPQVGGAGDLYSVLNSSKHKAEAFELVKYLVSDKAAVQKQLVAEGNFRTGFSYQASPLTQEVQKIVDAAPGAVVAGDGFGDNTAPSGWSAELTKILQKLYLGDSAEQAIAAMDKWWTGNAR</sequence>
<organism evidence="4 5">
    <name type="scientific">Kribbella albertanoniae</name>
    <dbReference type="NCBI Taxonomy" id="1266829"/>
    <lineage>
        <taxon>Bacteria</taxon>
        <taxon>Bacillati</taxon>
        <taxon>Actinomycetota</taxon>
        <taxon>Actinomycetes</taxon>
        <taxon>Propionibacteriales</taxon>
        <taxon>Kribbellaceae</taxon>
        <taxon>Kribbella</taxon>
    </lineage>
</organism>
<proteinExistence type="inferred from homology"/>
<dbReference type="SUPFAM" id="SSF53850">
    <property type="entry name" value="Periplasmic binding protein-like II"/>
    <property type="match status" value="1"/>
</dbReference>
<evidence type="ECO:0000256" key="1">
    <source>
        <dbReference type="ARBA" id="ARBA00008520"/>
    </source>
</evidence>
<dbReference type="PANTHER" id="PTHR43649">
    <property type="entry name" value="ARABINOSE-BINDING PROTEIN-RELATED"/>
    <property type="match status" value="1"/>
</dbReference>
<comment type="caution">
    <text evidence="4">The sequence shown here is derived from an EMBL/GenBank/DDBJ whole genome shotgun (WGS) entry which is preliminary data.</text>
</comment>
<reference evidence="4 5" key="1">
    <citation type="submission" date="2019-03" db="EMBL/GenBank/DDBJ databases">
        <title>Draft genome sequences of novel Actinobacteria.</title>
        <authorList>
            <person name="Sahin N."/>
            <person name="Ay H."/>
            <person name="Saygin H."/>
        </authorList>
    </citation>
    <scope>NUCLEOTIDE SEQUENCE [LARGE SCALE GENOMIC DNA]</scope>
    <source>
        <strain evidence="4 5">JCM 30547</strain>
    </source>
</reference>
<dbReference type="PANTHER" id="PTHR43649:SF29">
    <property type="entry name" value="OSMOPROTECTIVE COMPOUNDS-BINDING PROTEIN GGTB"/>
    <property type="match status" value="1"/>
</dbReference>
<keyword evidence="2" id="KW-0813">Transport</keyword>
<name>A0A4R4QJD2_9ACTN</name>
<feature type="chain" id="PRO_5038459360" evidence="3">
    <location>
        <begin position="29"/>
        <end position="423"/>
    </location>
</feature>
<comment type="similarity">
    <text evidence="1">Belongs to the bacterial solute-binding protein 1 family.</text>
</comment>
<dbReference type="EMBL" id="SMKA01000002">
    <property type="protein sequence ID" value="TDC35469.1"/>
    <property type="molecule type" value="Genomic_DNA"/>
</dbReference>
<accession>A0A4R4QJD2</accession>
<protein>
    <submittedName>
        <fullName evidence="4">Extracellular solute-binding protein</fullName>
    </submittedName>
</protein>
<dbReference type="InterPro" id="IPR050490">
    <property type="entry name" value="Bact_solute-bd_prot1"/>
</dbReference>
<evidence type="ECO:0000256" key="3">
    <source>
        <dbReference type="SAM" id="SignalP"/>
    </source>
</evidence>
<dbReference type="RefSeq" id="WP_132400220.1">
    <property type="nucleotide sequence ID" value="NZ_SMKA01000002.1"/>
</dbReference>
<dbReference type="InterPro" id="IPR006059">
    <property type="entry name" value="SBP"/>
</dbReference>
<dbReference type="OrthoDB" id="358201at2"/>
<dbReference type="Proteomes" id="UP000295075">
    <property type="component" value="Unassembled WGS sequence"/>
</dbReference>
<feature type="signal peptide" evidence="3">
    <location>
        <begin position="1"/>
        <end position="28"/>
    </location>
</feature>
<evidence type="ECO:0000313" key="5">
    <source>
        <dbReference type="Proteomes" id="UP000295075"/>
    </source>
</evidence>
<keyword evidence="3" id="KW-0732">Signal</keyword>
<evidence type="ECO:0000313" key="4">
    <source>
        <dbReference type="EMBL" id="TDC35469.1"/>
    </source>
</evidence>
<dbReference type="PROSITE" id="PS51257">
    <property type="entry name" value="PROKAR_LIPOPROTEIN"/>
    <property type="match status" value="1"/>
</dbReference>
<dbReference type="Gene3D" id="3.40.190.10">
    <property type="entry name" value="Periplasmic binding protein-like II"/>
    <property type="match status" value="2"/>
</dbReference>
<keyword evidence="5" id="KW-1185">Reference proteome</keyword>
<evidence type="ECO:0000256" key="2">
    <source>
        <dbReference type="ARBA" id="ARBA00022448"/>
    </source>
</evidence>